<dbReference type="InterPro" id="IPR046364">
    <property type="entry name" value="Exo70_C"/>
</dbReference>
<evidence type="ECO:0000313" key="7">
    <source>
        <dbReference type="EMBL" id="POW04567.1"/>
    </source>
</evidence>
<feature type="non-terminal residue" evidence="7">
    <location>
        <position position="1"/>
    </location>
</feature>
<evidence type="ECO:0000256" key="3">
    <source>
        <dbReference type="ARBA" id="ARBA00022483"/>
    </source>
</evidence>
<dbReference type="InterPro" id="IPR004140">
    <property type="entry name" value="Exo70"/>
</dbReference>
<keyword evidence="8" id="KW-1185">Reference proteome</keyword>
<feature type="domain" description="Exocyst complex subunit Exo70 C-terminal" evidence="6">
    <location>
        <begin position="271"/>
        <end position="668"/>
    </location>
</feature>
<reference evidence="7" key="1">
    <citation type="submission" date="2017-12" db="EMBL/GenBank/DDBJ databases">
        <title>Gene loss provides genomic basis for host adaptation in cereal stripe rust fungi.</title>
        <authorList>
            <person name="Xia C."/>
        </authorList>
    </citation>
    <scope>NUCLEOTIDE SEQUENCE [LARGE SCALE GENOMIC DNA]</scope>
    <source>
        <strain evidence="7">93-210</strain>
    </source>
</reference>
<organism evidence="7 8">
    <name type="scientific">Puccinia striiformis</name>
    <dbReference type="NCBI Taxonomy" id="27350"/>
    <lineage>
        <taxon>Eukaryota</taxon>
        <taxon>Fungi</taxon>
        <taxon>Dikarya</taxon>
        <taxon>Basidiomycota</taxon>
        <taxon>Pucciniomycotina</taxon>
        <taxon>Pucciniomycetes</taxon>
        <taxon>Pucciniales</taxon>
        <taxon>Pucciniaceae</taxon>
        <taxon>Puccinia</taxon>
    </lineage>
</organism>
<dbReference type="GO" id="GO:0015031">
    <property type="term" value="P:protein transport"/>
    <property type="evidence" value="ECO:0007669"/>
    <property type="project" value="UniProtKB-KW"/>
</dbReference>
<feature type="region of interest" description="Disordered" evidence="5">
    <location>
        <begin position="1"/>
        <end position="29"/>
    </location>
</feature>
<protein>
    <recommendedName>
        <fullName evidence="4">Exocyst complex protein EXO70</fullName>
    </recommendedName>
</protein>
<dbReference type="PANTHER" id="PTHR12542">
    <property type="entry name" value="EXOCYST COMPLEX PROTEIN EXO70"/>
    <property type="match status" value="1"/>
</dbReference>
<dbReference type="GO" id="GO:0005546">
    <property type="term" value="F:phosphatidylinositol-4,5-bisphosphate binding"/>
    <property type="evidence" value="ECO:0007669"/>
    <property type="project" value="InterPro"/>
</dbReference>
<feature type="compositionally biased region" description="Low complexity" evidence="5">
    <location>
        <begin position="16"/>
        <end position="29"/>
    </location>
</feature>
<dbReference type="Pfam" id="PF20669">
    <property type="entry name" value="Exo70_N"/>
    <property type="match status" value="1"/>
</dbReference>
<dbReference type="AlphaFoldDB" id="A0A2S4V4Z7"/>
<dbReference type="VEuPathDB" id="FungiDB:PSHT_02686"/>
<dbReference type="Gene3D" id="1.20.1280.170">
    <property type="entry name" value="Exocyst complex component Exo70"/>
    <property type="match status" value="1"/>
</dbReference>
<dbReference type="InterPro" id="IPR016159">
    <property type="entry name" value="Cullin_repeat-like_dom_sf"/>
</dbReference>
<dbReference type="Pfam" id="PF03081">
    <property type="entry name" value="Exo70_C"/>
    <property type="match status" value="1"/>
</dbReference>
<evidence type="ECO:0000256" key="2">
    <source>
        <dbReference type="ARBA" id="ARBA00022448"/>
    </source>
</evidence>
<gene>
    <name evidence="7" type="ORF">PSTT_10350</name>
</gene>
<evidence type="ECO:0000313" key="8">
    <source>
        <dbReference type="Proteomes" id="UP000239156"/>
    </source>
</evidence>
<keyword evidence="2 4" id="KW-0813">Transport</keyword>
<dbReference type="GO" id="GO:0006887">
    <property type="term" value="P:exocytosis"/>
    <property type="evidence" value="ECO:0007669"/>
    <property type="project" value="UniProtKB-KW"/>
</dbReference>
<evidence type="ECO:0000259" key="6">
    <source>
        <dbReference type="Pfam" id="PF03081"/>
    </source>
</evidence>
<dbReference type="PANTHER" id="PTHR12542:SF41">
    <property type="entry name" value="EXOCYST COMPLEX COMPONENT 7"/>
    <property type="match status" value="1"/>
</dbReference>
<dbReference type="SUPFAM" id="SSF74788">
    <property type="entry name" value="Cullin repeat-like"/>
    <property type="match status" value="1"/>
</dbReference>
<comment type="subcellular location">
    <subcellularLocation>
        <location evidence="4">Bud</location>
    </subcellularLocation>
    <subcellularLocation>
        <location evidence="4">Bud neck</location>
    </subcellularLocation>
</comment>
<proteinExistence type="inferred from homology"/>
<keyword evidence="3 4" id="KW-0268">Exocytosis</keyword>
<comment type="caution">
    <text evidence="7">The sequence shown here is derived from an EMBL/GenBank/DDBJ whole genome shotgun (WGS) entry which is preliminary data.</text>
</comment>
<evidence type="ECO:0000256" key="4">
    <source>
        <dbReference type="RuleBase" id="RU365026"/>
    </source>
</evidence>
<sequence>KIKENHNQTKRNTIMSSSSIQPQHSIQHSSSLDQSAADLVLLSNSLDKSKRITDNLAKMLSGFDDRLSRLERTIVPIHNDTRTLTRINANIDATILTVDKLLAHHDAAVHQEVVIQNGPNPNQLGSFISSLDEIVKSIQTLSRTEAPVSESTIHAEKLLETGVRSLSDIFAGWVHESTGPPLSDPIHQTADPTHPLGLPSNMINKLQKLFAYLQTLSKSLPNNQSIQDVNKQILSVYGASRSKYVCASLKSLSDSCVEAIRNGDGFGLFSTFISCLLDMLNIEHKAVLAVYKGASPIQIKGIFSQVISGSLELLTETGQSVNSVIKRSLSSYIGVAFDTYAAITDQLSRFDEEVRRPAGRKENELGDLLHGFKGSCLRSLPEFIADTKTFGEKLPVGSEASNTMTSEMTIVVVEYLKMLCQHPDMVESLLVILGDGKWIFGAHSNPKTSVSHGTSNDEAPLLVKYLDDALSTLYTAIEARSKNLKLRSTVANTITSVTARNGVGAIYMLNNFTYIRRELLESAVLDIYGDQLSDQLNKRVRTCKVRYLEIWSPLISALMDGGGEEVKFGLGAVKSALPGQHAGAERRDVKDRFGRFNEAFEEVIQLHQAANLANNDPDLKDQLRHEIERMIMPTYAKFTQRHEGGQFSKNPSKYLKFSAEQLEERLDELFH</sequence>
<dbReference type="GO" id="GO:0005935">
    <property type="term" value="C:cellular bud neck"/>
    <property type="evidence" value="ECO:0007669"/>
    <property type="project" value="UniProtKB-SubCell"/>
</dbReference>
<dbReference type="EMBL" id="PKSL01000110">
    <property type="protein sequence ID" value="POW04567.1"/>
    <property type="molecule type" value="Genomic_DNA"/>
</dbReference>
<evidence type="ECO:0000256" key="5">
    <source>
        <dbReference type="SAM" id="MobiDB-lite"/>
    </source>
</evidence>
<comment type="similarity">
    <text evidence="1 4">Belongs to the EXO70 family.</text>
</comment>
<evidence type="ECO:0000256" key="1">
    <source>
        <dbReference type="ARBA" id="ARBA00006756"/>
    </source>
</evidence>
<dbReference type="VEuPathDB" id="FungiDB:PSTT_10350"/>
<keyword evidence="4" id="KW-0653">Protein transport</keyword>
<accession>A0A2S4V4Z7</accession>
<dbReference type="GO" id="GO:0000145">
    <property type="term" value="C:exocyst"/>
    <property type="evidence" value="ECO:0007669"/>
    <property type="project" value="InterPro"/>
</dbReference>
<comment type="function">
    <text evidence="4">Involved in the secretory pathway as part of the exocyst complex which tethers secretory vesicles to the sites of exocytosis. Also plays a role in the assembly of the exocyst.</text>
</comment>
<name>A0A2S4V4Z7_9BASI</name>
<dbReference type="Proteomes" id="UP000239156">
    <property type="component" value="Unassembled WGS sequence"/>
</dbReference>